<feature type="domain" description="L,D-TPase catalytic" evidence="9">
    <location>
        <begin position="54"/>
        <end position="190"/>
    </location>
</feature>
<protein>
    <recommendedName>
        <fullName evidence="9">L,D-TPase catalytic domain-containing protein</fullName>
    </recommendedName>
</protein>
<dbReference type="GO" id="GO:0008360">
    <property type="term" value="P:regulation of cell shape"/>
    <property type="evidence" value="ECO:0007669"/>
    <property type="project" value="UniProtKB-UniRule"/>
</dbReference>
<feature type="active site" description="Proton donor/acceptor" evidence="7">
    <location>
        <position position="144"/>
    </location>
</feature>
<dbReference type="Proteomes" id="UP000239872">
    <property type="component" value="Unassembled WGS sequence"/>
</dbReference>
<dbReference type="Pfam" id="PF03734">
    <property type="entry name" value="YkuD"/>
    <property type="match status" value="1"/>
</dbReference>
<name>A0A2S7SRK0_9BACT</name>
<feature type="active site" description="Nucleophile" evidence="7">
    <location>
        <position position="166"/>
    </location>
</feature>
<gene>
    <name evidence="10" type="ORF">CJD36_018605</name>
</gene>
<dbReference type="PROSITE" id="PS51257">
    <property type="entry name" value="PROKAR_LIPOPROTEIN"/>
    <property type="match status" value="1"/>
</dbReference>
<evidence type="ECO:0000259" key="9">
    <source>
        <dbReference type="PROSITE" id="PS52029"/>
    </source>
</evidence>
<dbReference type="CDD" id="cd16913">
    <property type="entry name" value="YkuD_like"/>
    <property type="match status" value="1"/>
</dbReference>
<dbReference type="InterPro" id="IPR005490">
    <property type="entry name" value="LD_TPept_cat_dom"/>
</dbReference>
<keyword evidence="3" id="KW-0808">Transferase</keyword>
<keyword evidence="8" id="KW-0732">Signal</keyword>
<keyword evidence="5 7" id="KW-0573">Peptidoglycan synthesis</keyword>
<evidence type="ECO:0000256" key="1">
    <source>
        <dbReference type="ARBA" id="ARBA00004752"/>
    </source>
</evidence>
<organism evidence="10 11">
    <name type="scientific">Flavipsychrobacter stenotrophus</name>
    <dbReference type="NCBI Taxonomy" id="2077091"/>
    <lineage>
        <taxon>Bacteria</taxon>
        <taxon>Pseudomonadati</taxon>
        <taxon>Bacteroidota</taxon>
        <taxon>Chitinophagia</taxon>
        <taxon>Chitinophagales</taxon>
        <taxon>Chitinophagaceae</taxon>
        <taxon>Flavipsychrobacter</taxon>
    </lineage>
</organism>
<dbReference type="Gene3D" id="2.40.440.10">
    <property type="entry name" value="L,D-transpeptidase catalytic domain-like"/>
    <property type="match status" value="1"/>
</dbReference>
<comment type="pathway">
    <text evidence="1 7">Cell wall biogenesis; peptidoglycan biosynthesis.</text>
</comment>
<comment type="caution">
    <text evidence="10">The sequence shown here is derived from an EMBL/GenBank/DDBJ whole genome shotgun (WGS) entry which is preliminary data.</text>
</comment>
<keyword evidence="11" id="KW-1185">Reference proteome</keyword>
<dbReference type="GO" id="GO:0004180">
    <property type="term" value="F:carboxypeptidase activity"/>
    <property type="evidence" value="ECO:0007669"/>
    <property type="project" value="UniProtKB-ARBA"/>
</dbReference>
<dbReference type="GO" id="GO:0016740">
    <property type="term" value="F:transferase activity"/>
    <property type="evidence" value="ECO:0007669"/>
    <property type="project" value="UniProtKB-KW"/>
</dbReference>
<keyword evidence="6 7" id="KW-0961">Cell wall biogenesis/degradation</keyword>
<keyword evidence="4 7" id="KW-0133">Cell shape</keyword>
<accession>A0A2S7SRK0</accession>
<feature type="signal peptide" evidence="8">
    <location>
        <begin position="1"/>
        <end position="27"/>
    </location>
</feature>
<dbReference type="UniPathway" id="UPA00219"/>
<evidence type="ECO:0000256" key="4">
    <source>
        <dbReference type="ARBA" id="ARBA00022960"/>
    </source>
</evidence>
<dbReference type="AlphaFoldDB" id="A0A2S7SRK0"/>
<dbReference type="SUPFAM" id="SSF141523">
    <property type="entry name" value="L,D-transpeptidase catalytic domain-like"/>
    <property type="match status" value="1"/>
</dbReference>
<dbReference type="EMBL" id="PPSL01000006">
    <property type="protein sequence ID" value="PQJ09261.1"/>
    <property type="molecule type" value="Genomic_DNA"/>
</dbReference>
<dbReference type="OrthoDB" id="9809748at2"/>
<dbReference type="PROSITE" id="PS52029">
    <property type="entry name" value="LD_TPASE"/>
    <property type="match status" value="1"/>
</dbReference>
<dbReference type="RefSeq" id="WP_105040712.1">
    <property type="nucleotide sequence ID" value="NZ_PPSL01000006.1"/>
</dbReference>
<evidence type="ECO:0000256" key="5">
    <source>
        <dbReference type="ARBA" id="ARBA00022984"/>
    </source>
</evidence>
<evidence type="ECO:0000313" key="11">
    <source>
        <dbReference type="Proteomes" id="UP000239872"/>
    </source>
</evidence>
<dbReference type="PANTHER" id="PTHR36699:SF1">
    <property type="entry name" value="L,D-TRANSPEPTIDASE YAFK-RELATED"/>
    <property type="match status" value="1"/>
</dbReference>
<reference evidence="10 11" key="1">
    <citation type="submission" date="2018-01" db="EMBL/GenBank/DDBJ databases">
        <title>A novel member of the phylum Bacteroidetes isolated from glacier ice.</title>
        <authorList>
            <person name="Liu Q."/>
            <person name="Xin Y.-H."/>
        </authorList>
    </citation>
    <scope>NUCLEOTIDE SEQUENCE [LARGE SCALE GENOMIC DNA]</scope>
    <source>
        <strain evidence="10 11">RB1R16</strain>
    </source>
</reference>
<dbReference type="PANTHER" id="PTHR36699">
    <property type="entry name" value="LD-TRANSPEPTIDASE"/>
    <property type="match status" value="1"/>
</dbReference>
<evidence type="ECO:0000256" key="2">
    <source>
        <dbReference type="ARBA" id="ARBA00005992"/>
    </source>
</evidence>
<sequence>MGKVYISRRLSLILLLATAMVSIASMACTGKTPDKTDSTTRTRFHETTLKTDVDSIVVVKRFRHIYVFNSGKLLKVYNISLGEQPVGAKHFKNDRKTPEGVYYITRRNPYSMAHKSLAISYPNERDRKYARAQGKDTGGDVMIHGILNGYDKQAADFVGVDWTWGCIAVTNQEVDELYEHVMLGSPINILP</sequence>
<feature type="chain" id="PRO_5015567172" description="L,D-TPase catalytic domain-containing protein" evidence="8">
    <location>
        <begin position="28"/>
        <end position="191"/>
    </location>
</feature>
<dbReference type="GO" id="GO:0009252">
    <property type="term" value="P:peptidoglycan biosynthetic process"/>
    <property type="evidence" value="ECO:0007669"/>
    <property type="project" value="UniProtKB-UniPathway"/>
</dbReference>
<dbReference type="GO" id="GO:0071555">
    <property type="term" value="P:cell wall organization"/>
    <property type="evidence" value="ECO:0007669"/>
    <property type="project" value="UniProtKB-UniRule"/>
</dbReference>
<comment type="similarity">
    <text evidence="2">Belongs to the YkuD family.</text>
</comment>
<proteinExistence type="inferred from homology"/>
<evidence type="ECO:0000256" key="7">
    <source>
        <dbReference type="PROSITE-ProRule" id="PRU01373"/>
    </source>
</evidence>
<dbReference type="InterPro" id="IPR038063">
    <property type="entry name" value="Transpep_catalytic_dom"/>
</dbReference>
<evidence type="ECO:0000256" key="3">
    <source>
        <dbReference type="ARBA" id="ARBA00022679"/>
    </source>
</evidence>
<evidence type="ECO:0000256" key="8">
    <source>
        <dbReference type="SAM" id="SignalP"/>
    </source>
</evidence>
<evidence type="ECO:0000313" key="10">
    <source>
        <dbReference type="EMBL" id="PQJ09261.1"/>
    </source>
</evidence>
<evidence type="ECO:0000256" key="6">
    <source>
        <dbReference type="ARBA" id="ARBA00023316"/>
    </source>
</evidence>